<feature type="compositionally biased region" description="Acidic residues" evidence="1">
    <location>
        <begin position="154"/>
        <end position="168"/>
    </location>
</feature>
<proteinExistence type="predicted"/>
<dbReference type="AlphaFoldDB" id="A0A1T5A0K5"/>
<dbReference type="Pfam" id="PF13648">
    <property type="entry name" value="Lipocalin_4"/>
    <property type="match status" value="1"/>
</dbReference>
<feature type="chain" id="PRO_5010548837" description="Lipocalin-like domain-containing protein" evidence="2">
    <location>
        <begin position="20"/>
        <end position="317"/>
    </location>
</feature>
<organism evidence="4 5">
    <name type="scientific">Alkalitalea saponilacus</name>
    <dbReference type="NCBI Taxonomy" id="889453"/>
    <lineage>
        <taxon>Bacteria</taxon>
        <taxon>Pseudomonadati</taxon>
        <taxon>Bacteroidota</taxon>
        <taxon>Bacteroidia</taxon>
        <taxon>Marinilabiliales</taxon>
        <taxon>Marinilabiliaceae</taxon>
        <taxon>Alkalitalea</taxon>
    </lineage>
</organism>
<gene>
    <name evidence="4" type="ORF">SAMN03080601_00002</name>
</gene>
<reference evidence="4 5" key="1">
    <citation type="submission" date="2017-02" db="EMBL/GenBank/DDBJ databases">
        <authorList>
            <person name="Peterson S.W."/>
        </authorList>
    </citation>
    <scope>NUCLEOTIDE SEQUENCE [LARGE SCALE GENOMIC DNA]</scope>
    <source>
        <strain evidence="4 5">DSM 24412</strain>
    </source>
</reference>
<evidence type="ECO:0000259" key="3">
    <source>
        <dbReference type="Pfam" id="PF13648"/>
    </source>
</evidence>
<evidence type="ECO:0000313" key="5">
    <source>
        <dbReference type="Proteomes" id="UP000191055"/>
    </source>
</evidence>
<evidence type="ECO:0000313" key="4">
    <source>
        <dbReference type="EMBL" id="SKB28500.1"/>
    </source>
</evidence>
<dbReference type="Proteomes" id="UP000191055">
    <property type="component" value="Unassembled WGS sequence"/>
</dbReference>
<feature type="signal peptide" evidence="2">
    <location>
        <begin position="1"/>
        <end position="19"/>
    </location>
</feature>
<keyword evidence="2" id="KW-0732">Signal</keyword>
<sequence>MKVYIKYLFLSVALVFVLASCSSDSKKEEVVRIEGLWKILEERFQSNEDDNWVIMFPEDNDNIQPYMLFENSLYTYYEIKNNEDTLDQYTKTGSYSIIRDTLVISYTGGERIERTQFIINGNKLTQKLSTAVQGEELVIISEKIRDIEPPVADELNDKDEDQNGDQDQPDSANLEDLHDQNSAQGSNKNPVRINLNQIIDNSTQNIVDTLDTQITQYRYYIKAEPNKTYNVRVFNVSTDFSGLPSRLQYLQVLVTDVPYPIDGVNQKTEFRIRDRDNELVEGNSKEFTTTTGYIYVEVFRYNEDDELSFSLEVKEVE</sequence>
<dbReference type="InterPro" id="IPR024311">
    <property type="entry name" value="Lipocalin-like"/>
</dbReference>
<protein>
    <recommendedName>
        <fullName evidence="3">Lipocalin-like domain-containing protein</fullName>
    </recommendedName>
</protein>
<dbReference type="OrthoDB" id="9887034at2"/>
<dbReference type="EMBL" id="FUYV01000001">
    <property type="protein sequence ID" value="SKB28500.1"/>
    <property type="molecule type" value="Genomic_DNA"/>
</dbReference>
<dbReference type="KEGG" id="asx:CDL62_07170"/>
<evidence type="ECO:0000256" key="2">
    <source>
        <dbReference type="SAM" id="SignalP"/>
    </source>
</evidence>
<dbReference type="PROSITE" id="PS51257">
    <property type="entry name" value="PROKAR_LIPOPROTEIN"/>
    <property type="match status" value="1"/>
</dbReference>
<accession>A0A1T5A0K5</accession>
<name>A0A1T5A0K5_9BACT</name>
<dbReference type="RefSeq" id="WP_079555806.1">
    <property type="nucleotide sequence ID" value="NZ_CP021904.1"/>
</dbReference>
<evidence type="ECO:0000256" key="1">
    <source>
        <dbReference type="SAM" id="MobiDB-lite"/>
    </source>
</evidence>
<feature type="region of interest" description="Disordered" evidence="1">
    <location>
        <begin position="149"/>
        <end position="189"/>
    </location>
</feature>
<feature type="domain" description="Lipocalin-like" evidence="3">
    <location>
        <begin position="33"/>
        <end position="125"/>
    </location>
</feature>
<keyword evidence="5" id="KW-1185">Reference proteome</keyword>
<feature type="compositionally biased region" description="Polar residues" evidence="1">
    <location>
        <begin position="180"/>
        <end position="189"/>
    </location>
</feature>